<sequence>MLILSLSLASSVRLSTIRRMPSAGSMASIEKARLAVSRRRPKAPNLNKARLFSLILQQCMRRLSTATNCSWFDLKSSRNRWIMPNRISSPPYSRTAPAIANSTSGSCDSSLSSSNSLIIGSVASPSTPC</sequence>
<dbReference type="AlphaFoldDB" id="A0A2P2KZW9"/>
<accession>A0A2P2KZW9</accession>
<proteinExistence type="predicted"/>
<dbReference type="GO" id="GO:0016874">
    <property type="term" value="F:ligase activity"/>
    <property type="evidence" value="ECO:0007669"/>
    <property type="project" value="UniProtKB-KW"/>
</dbReference>
<organism evidence="1">
    <name type="scientific">Rhizophora mucronata</name>
    <name type="common">Asiatic mangrove</name>
    <dbReference type="NCBI Taxonomy" id="61149"/>
    <lineage>
        <taxon>Eukaryota</taxon>
        <taxon>Viridiplantae</taxon>
        <taxon>Streptophyta</taxon>
        <taxon>Embryophyta</taxon>
        <taxon>Tracheophyta</taxon>
        <taxon>Spermatophyta</taxon>
        <taxon>Magnoliopsida</taxon>
        <taxon>eudicotyledons</taxon>
        <taxon>Gunneridae</taxon>
        <taxon>Pentapetalae</taxon>
        <taxon>rosids</taxon>
        <taxon>fabids</taxon>
        <taxon>Malpighiales</taxon>
        <taxon>Rhizophoraceae</taxon>
        <taxon>Rhizophora</taxon>
    </lineage>
</organism>
<reference evidence="1" key="1">
    <citation type="submission" date="2018-02" db="EMBL/GenBank/DDBJ databases">
        <title>Rhizophora mucronata_Transcriptome.</title>
        <authorList>
            <person name="Meera S.P."/>
            <person name="Sreeshan A."/>
            <person name="Augustine A."/>
        </authorList>
    </citation>
    <scope>NUCLEOTIDE SEQUENCE</scope>
    <source>
        <tissue evidence="1">Leaf</tissue>
    </source>
</reference>
<keyword evidence="1" id="KW-0436">Ligase</keyword>
<dbReference type="EMBL" id="GGEC01030752">
    <property type="protein sequence ID" value="MBX11236.1"/>
    <property type="molecule type" value="Transcribed_RNA"/>
</dbReference>
<name>A0A2P2KZW9_RHIMU</name>
<evidence type="ECO:0000313" key="1">
    <source>
        <dbReference type="EMBL" id="MBX11236.1"/>
    </source>
</evidence>
<protein>
    <submittedName>
        <fullName evidence="1">Ubiquitin-protein ligase</fullName>
    </submittedName>
</protein>